<feature type="compositionally biased region" description="Low complexity" evidence="1">
    <location>
        <begin position="125"/>
        <end position="134"/>
    </location>
</feature>
<dbReference type="AlphaFoldDB" id="A0A9P6K969"/>
<protein>
    <submittedName>
        <fullName evidence="2">Uncharacterized protein</fullName>
    </submittedName>
</protein>
<evidence type="ECO:0000256" key="1">
    <source>
        <dbReference type="SAM" id="MobiDB-lite"/>
    </source>
</evidence>
<keyword evidence="3" id="KW-1185">Reference proteome</keyword>
<gene>
    <name evidence="2" type="ORF">BGW38_009370</name>
</gene>
<feature type="compositionally biased region" description="Low complexity" evidence="1">
    <location>
        <begin position="149"/>
        <end position="170"/>
    </location>
</feature>
<accession>A0A9P6K969</accession>
<evidence type="ECO:0000313" key="2">
    <source>
        <dbReference type="EMBL" id="KAF9553632.1"/>
    </source>
</evidence>
<feature type="non-terminal residue" evidence="2">
    <location>
        <position position="170"/>
    </location>
</feature>
<organism evidence="2 3">
    <name type="scientific">Lunasporangiospora selenospora</name>
    <dbReference type="NCBI Taxonomy" id="979761"/>
    <lineage>
        <taxon>Eukaryota</taxon>
        <taxon>Fungi</taxon>
        <taxon>Fungi incertae sedis</taxon>
        <taxon>Mucoromycota</taxon>
        <taxon>Mortierellomycotina</taxon>
        <taxon>Mortierellomycetes</taxon>
        <taxon>Mortierellales</taxon>
        <taxon>Mortierellaceae</taxon>
        <taxon>Lunasporangiospora</taxon>
    </lineage>
</organism>
<feature type="region of interest" description="Disordered" evidence="1">
    <location>
        <begin position="125"/>
        <end position="170"/>
    </location>
</feature>
<comment type="caution">
    <text evidence="2">The sequence shown here is derived from an EMBL/GenBank/DDBJ whole genome shotgun (WGS) entry which is preliminary data.</text>
</comment>
<name>A0A9P6K969_9FUNG</name>
<sequence>MTAPKHKELSIHILTDHTGPHGIPLVYGSTPDKLGSIKGVVRFSCHPDCRGKDIVILYEAKAEAHWTALENKKLVEHNTEEILGHHIWHFPLEHTKQGGSTIVAGIYEKEIEVLLAHPADQHRLAAAAASTTSPPSSPLPSHATIPLRQQQQQQQQPQPLQQQQQLLPPP</sequence>
<reference evidence="2" key="1">
    <citation type="journal article" date="2020" name="Fungal Divers.">
        <title>Resolving the Mortierellaceae phylogeny through synthesis of multi-gene phylogenetics and phylogenomics.</title>
        <authorList>
            <person name="Vandepol N."/>
            <person name="Liber J."/>
            <person name="Desiro A."/>
            <person name="Na H."/>
            <person name="Kennedy M."/>
            <person name="Barry K."/>
            <person name="Grigoriev I.V."/>
            <person name="Miller A.N."/>
            <person name="O'Donnell K."/>
            <person name="Stajich J.E."/>
            <person name="Bonito G."/>
        </authorList>
    </citation>
    <scope>NUCLEOTIDE SEQUENCE</scope>
    <source>
        <strain evidence="2">KOD1015</strain>
    </source>
</reference>
<evidence type="ECO:0000313" key="3">
    <source>
        <dbReference type="Proteomes" id="UP000780801"/>
    </source>
</evidence>
<dbReference type="EMBL" id="JAABOA010006869">
    <property type="protein sequence ID" value="KAF9553632.1"/>
    <property type="molecule type" value="Genomic_DNA"/>
</dbReference>
<dbReference type="Proteomes" id="UP000780801">
    <property type="component" value="Unassembled WGS sequence"/>
</dbReference>
<dbReference type="OrthoDB" id="2435556at2759"/>
<proteinExistence type="predicted"/>